<keyword evidence="15" id="KW-0969">Cilium</keyword>
<proteinExistence type="inferred from homology"/>
<organism evidence="15 16">
    <name type="scientific">Candidatus Trichorickettsia mobilis</name>
    <dbReference type="NCBI Taxonomy" id="1346319"/>
    <lineage>
        <taxon>Bacteria</taxon>
        <taxon>Pseudomonadati</taxon>
        <taxon>Pseudomonadota</taxon>
        <taxon>Alphaproteobacteria</taxon>
        <taxon>Rickettsiales</taxon>
        <taxon>Rickettsiaceae</taxon>
        <taxon>Rickettsieae</taxon>
        <taxon>Candidatus Trichorickettsia</taxon>
    </lineage>
</organism>
<evidence type="ECO:0000256" key="5">
    <source>
        <dbReference type="ARBA" id="ARBA00022475"/>
    </source>
</evidence>
<sequence length="362" mass="41398">MAEGDSEDQASKTEDPSQKKLEDALEKGQVVNSKEVNNFLMLLFLTIIIIFIIPYSFGRSAMALRFFIENAGNVPIDQGMVGVLLEKILVKFILILSPLFLVVVIVAFLSSYIQHGEFIFALDQIKPDLSRISIFSGFKRLFSIKSVVEFLKSFIKILLVGIFLYSVITSDVRELRQYQNLTIGAILNQLQIMVNNVMICATIIMVVIASADYFYQRFEHFNQLKMTKHELKEEYKELEGHPEIKRKIKTLRKEQSQRRIQQAVPKATVVITNPEHYAVALHYDSNTTKAPVLVAKGLDLIAQKIKEIADTHRIPIVENPPLARSIYKQVKIDEEIPIEHYEAVAKIISYVMSLQAKRKQNR</sequence>
<gene>
    <name evidence="13" type="primary">flhB</name>
    <name evidence="15" type="ORF">Trichorick_00854</name>
</gene>
<keyword evidence="11 13" id="KW-1006">Bacterial flagellum protein export</keyword>
<dbReference type="PRINTS" id="PR00950">
    <property type="entry name" value="TYPE3IMSPROT"/>
</dbReference>
<dbReference type="PANTHER" id="PTHR30531:SF12">
    <property type="entry name" value="FLAGELLAR BIOSYNTHETIC PROTEIN FLHB"/>
    <property type="match status" value="1"/>
</dbReference>
<evidence type="ECO:0000256" key="3">
    <source>
        <dbReference type="ARBA" id="ARBA00021622"/>
    </source>
</evidence>
<evidence type="ECO:0000313" key="15">
    <source>
        <dbReference type="EMBL" id="WPY00964.1"/>
    </source>
</evidence>
<feature type="region of interest" description="Disordered" evidence="14">
    <location>
        <begin position="1"/>
        <end position="20"/>
    </location>
</feature>
<keyword evidence="15" id="KW-0966">Cell projection</keyword>
<comment type="function">
    <text evidence="12 13">Required for formation of the rod structure in the basal body of the flagellar apparatus. Together with FliI and FliH, may constitute the export apparatus of flagellin.</text>
</comment>
<keyword evidence="10 13" id="KW-0472">Membrane</keyword>
<dbReference type="Gene3D" id="3.40.1690.10">
    <property type="entry name" value="secretion proteins EscU"/>
    <property type="match status" value="1"/>
</dbReference>
<evidence type="ECO:0000256" key="4">
    <source>
        <dbReference type="ARBA" id="ARBA00022448"/>
    </source>
</evidence>
<keyword evidence="9 13" id="KW-1133">Transmembrane helix</keyword>
<keyword evidence="4 13" id="KW-0813">Transport</keyword>
<name>A0ABZ0USG6_9RICK</name>
<keyword evidence="8 13" id="KW-0653">Protein transport</keyword>
<dbReference type="Pfam" id="PF01312">
    <property type="entry name" value="Bac_export_2"/>
    <property type="match status" value="1"/>
</dbReference>
<keyword evidence="15" id="KW-0282">Flagellum</keyword>
<dbReference type="RefSeq" id="WP_323737783.1">
    <property type="nucleotide sequence ID" value="NZ_CP112932.1"/>
</dbReference>
<dbReference type="InterPro" id="IPR029025">
    <property type="entry name" value="T3SS_substrate_exporter_C"/>
</dbReference>
<feature type="transmembrane region" description="Helical" evidence="13">
    <location>
        <begin position="88"/>
        <end position="113"/>
    </location>
</feature>
<accession>A0ABZ0USG6</accession>
<evidence type="ECO:0000256" key="7">
    <source>
        <dbReference type="ARBA" id="ARBA00022795"/>
    </source>
</evidence>
<evidence type="ECO:0000256" key="12">
    <source>
        <dbReference type="ARBA" id="ARBA00025078"/>
    </source>
</evidence>
<keyword evidence="6 13" id="KW-0812">Transmembrane</keyword>
<feature type="compositionally biased region" description="Basic and acidic residues" evidence="14">
    <location>
        <begin position="9"/>
        <end position="20"/>
    </location>
</feature>
<comment type="subcellular location">
    <subcellularLocation>
        <location evidence="1">Cell membrane</location>
        <topology evidence="1">Multi-pass membrane protein</topology>
    </subcellularLocation>
</comment>
<feature type="transmembrane region" description="Helical" evidence="13">
    <location>
        <begin position="193"/>
        <end position="215"/>
    </location>
</feature>
<evidence type="ECO:0000256" key="2">
    <source>
        <dbReference type="ARBA" id="ARBA00010690"/>
    </source>
</evidence>
<evidence type="ECO:0000256" key="14">
    <source>
        <dbReference type="SAM" id="MobiDB-lite"/>
    </source>
</evidence>
<dbReference type="Gene3D" id="6.10.250.2080">
    <property type="match status" value="1"/>
</dbReference>
<evidence type="ECO:0000256" key="9">
    <source>
        <dbReference type="ARBA" id="ARBA00022989"/>
    </source>
</evidence>
<evidence type="ECO:0000313" key="16">
    <source>
        <dbReference type="Proteomes" id="UP001326613"/>
    </source>
</evidence>
<evidence type="ECO:0000256" key="1">
    <source>
        <dbReference type="ARBA" id="ARBA00004651"/>
    </source>
</evidence>
<dbReference type="SUPFAM" id="SSF160544">
    <property type="entry name" value="EscU C-terminal domain-like"/>
    <property type="match status" value="1"/>
</dbReference>
<dbReference type="InterPro" id="IPR006136">
    <property type="entry name" value="FlhB"/>
</dbReference>
<dbReference type="Proteomes" id="UP001326613">
    <property type="component" value="Chromosome"/>
</dbReference>
<dbReference type="EMBL" id="CP112932">
    <property type="protein sequence ID" value="WPY00964.1"/>
    <property type="molecule type" value="Genomic_DNA"/>
</dbReference>
<dbReference type="PANTHER" id="PTHR30531">
    <property type="entry name" value="FLAGELLAR BIOSYNTHETIC PROTEIN FLHB"/>
    <property type="match status" value="1"/>
</dbReference>
<comment type="similarity">
    <text evidence="2 13">Belongs to the type III secretion exporter family.</text>
</comment>
<feature type="transmembrane region" description="Helical" evidence="13">
    <location>
        <begin position="39"/>
        <end position="57"/>
    </location>
</feature>
<feature type="transmembrane region" description="Helical" evidence="13">
    <location>
        <begin position="153"/>
        <end position="172"/>
    </location>
</feature>
<reference evidence="15 16" key="1">
    <citation type="submission" date="2022-10" db="EMBL/GenBank/DDBJ databases">
        <title>Host association and intracellularity evolved multiple times independently in the Rickettsiales.</title>
        <authorList>
            <person name="Castelli M."/>
            <person name="Nardi T."/>
            <person name="Gammuto L."/>
            <person name="Bellinzona G."/>
            <person name="Sabaneyeva E."/>
            <person name="Potekhin A."/>
            <person name="Serra V."/>
            <person name="Petroni G."/>
            <person name="Sassera D."/>
        </authorList>
    </citation>
    <scope>NUCLEOTIDE SEQUENCE [LARGE SCALE GENOMIC DNA]</scope>
    <source>
        <strain evidence="15 16">Kr 154-4</strain>
    </source>
</reference>
<evidence type="ECO:0000256" key="8">
    <source>
        <dbReference type="ARBA" id="ARBA00022927"/>
    </source>
</evidence>
<keyword evidence="5 13" id="KW-1003">Cell membrane</keyword>
<keyword evidence="7 13" id="KW-1005">Bacterial flagellum biogenesis</keyword>
<evidence type="ECO:0000256" key="13">
    <source>
        <dbReference type="RuleBase" id="RU364091"/>
    </source>
</evidence>
<evidence type="ECO:0000256" key="10">
    <source>
        <dbReference type="ARBA" id="ARBA00023136"/>
    </source>
</evidence>
<keyword evidence="16" id="KW-1185">Reference proteome</keyword>
<dbReference type="NCBIfam" id="TIGR00328">
    <property type="entry name" value="flhB"/>
    <property type="match status" value="1"/>
</dbReference>
<protein>
    <recommendedName>
        <fullName evidence="3 13">Flagellar biosynthetic protein FlhB</fullName>
    </recommendedName>
</protein>
<evidence type="ECO:0000256" key="6">
    <source>
        <dbReference type="ARBA" id="ARBA00022692"/>
    </source>
</evidence>
<dbReference type="InterPro" id="IPR006135">
    <property type="entry name" value="T3SS_substrate_exporter"/>
</dbReference>
<evidence type="ECO:0000256" key="11">
    <source>
        <dbReference type="ARBA" id="ARBA00023225"/>
    </source>
</evidence>